<evidence type="ECO:0000313" key="2">
    <source>
        <dbReference type="EMBL" id="MFK4446400.1"/>
    </source>
</evidence>
<protein>
    <submittedName>
        <fullName evidence="2">Uncharacterized protein</fullName>
    </submittedName>
</protein>
<dbReference type="Proteomes" id="UP001620514">
    <property type="component" value="Unassembled WGS sequence"/>
</dbReference>
<accession>A0ABW8MRQ4</accession>
<evidence type="ECO:0000313" key="3">
    <source>
        <dbReference type="Proteomes" id="UP001620514"/>
    </source>
</evidence>
<dbReference type="EMBL" id="JBIYDN010000025">
    <property type="protein sequence ID" value="MFK4446400.1"/>
    <property type="molecule type" value="Genomic_DNA"/>
</dbReference>
<keyword evidence="3" id="KW-1185">Reference proteome</keyword>
<feature type="compositionally biased region" description="Polar residues" evidence="1">
    <location>
        <begin position="18"/>
        <end position="28"/>
    </location>
</feature>
<evidence type="ECO:0000256" key="1">
    <source>
        <dbReference type="SAM" id="MobiDB-lite"/>
    </source>
</evidence>
<organism evidence="2 3">
    <name type="scientific">Caballeronia udeis</name>
    <dbReference type="NCBI Taxonomy" id="1232866"/>
    <lineage>
        <taxon>Bacteria</taxon>
        <taxon>Pseudomonadati</taxon>
        <taxon>Pseudomonadota</taxon>
        <taxon>Betaproteobacteria</taxon>
        <taxon>Burkholderiales</taxon>
        <taxon>Burkholderiaceae</taxon>
        <taxon>Caballeronia</taxon>
    </lineage>
</organism>
<feature type="region of interest" description="Disordered" evidence="1">
    <location>
        <begin position="1"/>
        <end position="42"/>
    </location>
</feature>
<name>A0ABW8MRQ4_9BURK</name>
<reference evidence="2 3" key="1">
    <citation type="submission" date="2024-11" db="EMBL/GenBank/DDBJ databases">
        <title>Using genomics to understand microbial adaptation to soil warming.</title>
        <authorList>
            <person name="Deangelis K.M. PhD."/>
        </authorList>
    </citation>
    <scope>NUCLEOTIDE SEQUENCE [LARGE SCALE GENOMIC DNA]</scope>
    <source>
        <strain evidence="2 3">GAS97</strain>
    </source>
</reference>
<proteinExistence type="predicted"/>
<sequence length="42" mass="4611">MLTGMKLRALKPAEKSYRLQTSRGSTSPLRGRESSVCGLTNE</sequence>
<comment type="caution">
    <text evidence="2">The sequence shown here is derived from an EMBL/GenBank/DDBJ whole genome shotgun (WGS) entry which is preliminary data.</text>
</comment>
<gene>
    <name evidence="2" type="ORF">ABH943_006432</name>
</gene>